<dbReference type="Proteomes" id="UP001138961">
    <property type="component" value="Unassembled WGS sequence"/>
</dbReference>
<comment type="caution">
    <text evidence="2">The sequence shown here is derived from an EMBL/GenBank/DDBJ whole genome shotgun (WGS) entry which is preliminary data.</text>
</comment>
<dbReference type="RefSeq" id="WP_226749081.1">
    <property type="nucleotide sequence ID" value="NZ_JAJATZ010000009.1"/>
</dbReference>
<keyword evidence="1" id="KW-0472">Membrane</keyword>
<protein>
    <recommendedName>
        <fullName evidence="4">TadE-like protein</fullName>
    </recommendedName>
</protein>
<dbReference type="EMBL" id="JAJATZ010000009">
    <property type="protein sequence ID" value="MCB5200596.1"/>
    <property type="molecule type" value="Genomic_DNA"/>
</dbReference>
<evidence type="ECO:0000256" key="1">
    <source>
        <dbReference type="SAM" id="Phobius"/>
    </source>
</evidence>
<evidence type="ECO:0008006" key="4">
    <source>
        <dbReference type="Google" id="ProtNLM"/>
    </source>
</evidence>
<keyword evidence="3" id="KW-1185">Reference proteome</keyword>
<proteinExistence type="predicted"/>
<keyword evidence="1" id="KW-0812">Transmembrane</keyword>
<sequence>MQGLFRSVMRLAKCQRGALPSIEFILLLFPVFIVTMSLIQQILIAQAVVTTEYAAYAAGRSALVHSCRPVPIMAPGESPIGTAKAIWGALNCDEPTTEDGSVPWETAARMALLPIAPSSLFSQERQGNCRYPEAAVEFIVRGPVGETLRDAVEQKACYVFEGANVSVDLDWVWTEAQVTLVQTLPPIRAEVTYHMPIYGPVAGLFSQGRRDDGTHFRIIKAEATLL</sequence>
<evidence type="ECO:0000313" key="2">
    <source>
        <dbReference type="EMBL" id="MCB5200596.1"/>
    </source>
</evidence>
<reference evidence="2" key="1">
    <citation type="submission" date="2021-10" db="EMBL/GenBank/DDBJ databases">
        <title>Loktanella gaetbuli sp. nov., isolated from a tidal flat.</title>
        <authorList>
            <person name="Park S."/>
            <person name="Yoon J.-H."/>
        </authorList>
    </citation>
    <scope>NUCLEOTIDE SEQUENCE</scope>
    <source>
        <strain evidence="2">TSTF-M6</strain>
    </source>
</reference>
<name>A0ABS8BYK0_9RHOB</name>
<evidence type="ECO:0000313" key="3">
    <source>
        <dbReference type="Proteomes" id="UP001138961"/>
    </source>
</evidence>
<organism evidence="2 3">
    <name type="scientific">Loktanella gaetbuli</name>
    <dbReference type="NCBI Taxonomy" id="2881335"/>
    <lineage>
        <taxon>Bacteria</taxon>
        <taxon>Pseudomonadati</taxon>
        <taxon>Pseudomonadota</taxon>
        <taxon>Alphaproteobacteria</taxon>
        <taxon>Rhodobacterales</taxon>
        <taxon>Roseobacteraceae</taxon>
        <taxon>Loktanella</taxon>
    </lineage>
</organism>
<feature type="transmembrane region" description="Helical" evidence="1">
    <location>
        <begin position="21"/>
        <end position="39"/>
    </location>
</feature>
<keyword evidence="1" id="KW-1133">Transmembrane helix</keyword>
<accession>A0ABS8BYK0</accession>
<gene>
    <name evidence="2" type="ORF">LGQ03_15245</name>
</gene>